<dbReference type="Pfam" id="PF20115">
    <property type="entry name" value="DUF6505"/>
    <property type="match status" value="1"/>
</dbReference>
<keyword evidence="2" id="KW-1185">Reference proteome</keyword>
<dbReference type="STRING" id="560819.SAMN05428998_107126"/>
<sequence length="160" mass="17607">MKLPRVVRLDQSDVYVFTRAAEPGEPAIPGGFAFLENDPADLEGEAQLAFRNSWLGLTSFGRASLVEIADVEEADVAAAVERLARHFVETYGAPGLTAALPVARRELDEASRLCEHKTGTLLSVERDLDEAGEIVERFRVVEPSRAPDHAPIWRIVDEPE</sequence>
<dbReference type="InterPro" id="IPR045442">
    <property type="entry name" value="DUF6505"/>
</dbReference>
<evidence type="ECO:0000313" key="1">
    <source>
        <dbReference type="EMBL" id="SMF21734.1"/>
    </source>
</evidence>
<dbReference type="Proteomes" id="UP000192917">
    <property type="component" value="Unassembled WGS sequence"/>
</dbReference>
<evidence type="ECO:0000313" key="2">
    <source>
        <dbReference type="Proteomes" id="UP000192917"/>
    </source>
</evidence>
<dbReference type="RefSeq" id="WP_085122825.1">
    <property type="nucleotide sequence ID" value="NZ_FWZX01000007.1"/>
</dbReference>
<name>A0A1Y6BPE6_9PROT</name>
<gene>
    <name evidence="1" type="ORF">SAMN05428998_107126</name>
</gene>
<organism evidence="1 2">
    <name type="scientific">Tistlia consotensis USBA 355</name>
    <dbReference type="NCBI Taxonomy" id="560819"/>
    <lineage>
        <taxon>Bacteria</taxon>
        <taxon>Pseudomonadati</taxon>
        <taxon>Pseudomonadota</taxon>
        <taxon>Alphaproteobacteria</taxon>
        <taxon>Rhodospirillales</taxon>
        <taxon>Rhodovibrionaceae</taxon>
        <taxon>Tistlia</taxon>
    </lineage>
</organism>
<dbReference type="EMBL" id="FWZX01000007">
    <property type="protein sequence ID" value="SMF21734.1"/>
    <property type="molecule type" value="Genomic_DNA"/>
</dbReference>
<proteinExistence type="predicted"/>
<accession>A0A1Y6BPE6</accession>
<dbReference type="AlphaFoldDB" id="A0A1Y6BPE6"/>
<protein>
    <submittedName>
        <fullName evidence="1">Uncharacterized protein</fullName>
    </submittedName>
</protein>
<reference evidence="1 2" key="1">
    <citation type="submission" date="2017-04" db="EMBL/GenBank/DDBJ databases">
        <authorList>
            <person name="Afonso C.L."/>
            <person name="Miller P.J."/>
            <person name="Scott M.A."/>
            <person name="Spackman E."/>
            <person name="Goraichik I."/>
            <person name="Dimitrov K.M."/>
            <person name="Suarez D.L."/>
            <person name="Swayne D.E."/>
        </authorList>
    </citation>
    <scope>NUCLEOTIDE SEQUENCE [LARGE SCALE GENOMIC DNA]</scope>
    <source>
        <strain evidence="1 2">USBA 355</strain>
    </source>
</reference>